<gene>
    <name evidence="2" type="ORF">DWB77_05690</name>
</gene>
<protein>
    <submittedName>
        <fullName evidence="2">Uncharacterized protein</fullName>
    </submittedName>
</protein>
<sequence>MAKSGHGHTPAAWTGVIIAFIGFCVTCVFIVAANPVGFWVGIALLAIAAVVGGVMKMAGLGTPKDTPEIARMREEAATKVRARLEAQAG</sequence>
<evidence type="ECO:0000313" key="2">
    <source>
        <dbReference type="EMBL" id="AYG83493.1"/>
    </source>
</evidence>
<keyword evidence="3" id="KW-1185">Reference proteome</keyword>
<dbReference type="InterPro" id="IPR046550">
    <property type="entry name" value="DUF6704"/>
</dbReference>
<feature type="transmembrane region" description="Helical" evidence="1">
    <location>
        <begin position="38"/>
        <end position="55"/>
    </location>
</feature>
<dbReference type="EMBL" id="CP032698">
    <property type="protein sequence ID" value="AYG83493.1"/>
    <property type="molecule type" value="Genomic_DNA"/>
</dbReference>
<dbReference type="RefSeq" id="WP_120724303.1">
    <property type="nucleotide sequence ID" value="NZ_CP032698.1"/>
</dbReference>
<keyword evidence="1" id="KW-0472">Membrane</keyword>
<dbReference type="NCBIfam" id="NF041681">
    <property type="entry name" value="HGxxPAAW"/>
    <property type="match status" value="1"/>
</dbReference>
<keyword evidence="1" id="KW-0812">Transmembrane</keyword>
<name>A0A387HMK0_9ACTN</name>
<dbReference type="Pfam" id="PF20447">
    <property type="entry name" value="DUF6704"/>
    <property type="match status" value="1"/>
</dbReference>
<reference evidence="2 3" key="1">
    <citation type="submission" date="2018-10" db="EMBL/GenBank/DDBJ databases">
        <title>Relationship between Morphology and Antimicrobial Activity in Streptomyces.</title>
        <authorList>
            <person name="Kang H.J."/>
            <person name="Kim S.B."/>
        </authorList>
    </citation>
    <scope>NUCLEOTIDE SEQUENCE [LARGE SCALE GENOMIC DNA]</scope>
    <source>
        <strain evidence="2 3">BH38</strain>
    </source>
</reference>
<accession>A0A387HMK0</accession>
<dbReference type="KEGG" id="shun:DWB77_05690"/>
<evidence type="ECO:0000256" key="1">
    <source>
        <dbReference type="SAM" id="Phobius"/>
    </source>
</evidence>
<keyword evidence="1" id="KW-1133">Transmembrane helix</keyword>
<feature type="transmembrane region" description="Helical" evidence="1">
    <location>
        <begin position="12"/>
        <end position="32"/>
    </location>
</feature>
<dbReference type="OrthoDB" id="3872677at2"/>
<evidence type="ECO:0000313" key="3">
    <source>
        <dbReference type="Proteomes" id="UP000271554"/>
    </source>
</evidence>
<dbReference type="AlphaFoldDB" id="A0A387HMK0"/>
<proteinExistence type="predicted"/>
<dbReference type="Proteomes" id="UP000271554">
    <property type="component" value="Chromosome"/>
</dbReference>
<organism evidence="2 3">
    <name type="scientific">Streptomyces hundungensis</name>
    <dbReference type="NCBI Taxonomy" id="1077946"/>
    <lineage>
        <taxon>Bacteria</taxon>
        <taxon>Bacillati</taxon>
        <taxon>Actinomycetota</taxon>
        <taxon>Actinomycetes</taxon>
        <taxon>Kitasatosporales</taxon>
        <taxon>Streptomycetaceae</taxon>
        <taxon>Streptomyces</taxon>
    </lineage>
</organism>